<reference evidence="9" key="1">
    <citation type="submission" date="2016-10" db="EMBL/GenBank/DDBJ databases">
        <authorList>
            <person name="Varghese N."/>
            <person name="Submissions S."/>
        </authorList>
    </citation>
    <scope>NUCLEOTIDE SEQUENCE [LARGE SCALE GENOMIC DNA]</scope>
    <source>
        <strain evidence="9">DSM 13327</strain>
    </source>
</reference>
<evidence type="ECO:0000256" key="3">
    <source>
        <dbReference type="RuleBase" id="RU362132"/>
    </source>
</evidence>
<gene>
    <name evidence="8" type="ORF">SAMN04490355_102272</name>
</gene>
<dbReference type="GO" id="GO:0003984">
    <property type="term" value="F:acetolactate synthase activity"/>
    <property type="evidence" value="ECO:0007669"/>
    <property type="project" value="TreeGrafter"/>
</dbReference>
<dbReference type="InterPro" id="IPR012000">
    <property type="entry name" value="Thiamin_PyroP_enz_cen_dom"/>
</dbReference>
<evidence type="ECO:0000259" key="7">
    <source>
        <dbReference type="Pfam" id="PF02776"/>
    </source>
</evidence>
<dbReference type="OrthoDB" id="4494979at2"/>
<dbReference type="AlphaFoldDB" id="A0A1I4L5Z7"/>
<dbReference type="InterPro" id="IPR000399">
    <property type="entry name" value="TPP-bd_CS"/>
</dbReference>
<evidence type="ECO:0000259" key="6">
    <source>
        <dbReference type="Pfam" id="PF02775"/>
    </source>
</evidence>
<evidence type="ECO:0000259" key="5">
    <source>
        <dbReference type="Pfam" id="PF00205"/>
    </source>
</evidence>
<proteinExistence type="inferred from homology"/>
<dbReference type="CDD" id="cd02003">
    <property type="entry name" value="TPP_IolD"/>
    <property type="match status" value="1"/>
</dbReference>
<dbReference type="GO" id="GO:0000287">
    <property type="term" value="F:magnesium ion binding"/>
    <property type="evidence" value="ECO:0007669"/>
    <property type="project" value="InterPro"/>
</dbReference>
<dbReference type="Gene3D" id="3.40.50.1220">
    <property type="entry name" value="TPP-binding domain"/>
    <property type="match status" value="1"/>
</dbReference>
<dbReference type="STRING" id="1123291.SAMN04490355_102272"/>
<dbReference type="InterPro" id="IPR011766">
    <property type="entry name" value="TPP_enzyme_TPP-bd"/>
</dbReference>
<dbReference type="CDD" id="cd07035">
    <property type="entry name" value="TPP_PYR_POX_like"/>
    <property type="match status" value="1"/>
</dbReference>
<feature type="domain" description="Thiamine pyrophosphate enzyme central" evidence="5">
    <location>
        <begin position="219"/>
        <end position="353"/>
    </location>
</feature>
<dbReference type="PANTHER" id="PTHR18968:SF9">
    <property type="entry name" value="3D-(3,5_4)-TRIHYDROXYCYCLOHEXANE-1,2-DIONE HYDROLASE"/>
    <property type="match status" value="1"/>
</dbReference>
<dbReference type="GO" id="GO:0016823">
    <property type="term" value="F:hydrolase activity, acting on acid carbon-carbon bonds, in ketonic substances"/>
    <property type="evidence" value="ECO:0007669"/>
    <property type="project" value="InterPro"/>
</dbReference>
<dbReference type="Gene3D" id="3.40.50.970">
    <property type="match status" value="2"/>
</dbReference>
<dbReference type="EMBL" id="FOTS01000022">
    <property type="protein sequence ID" value="SFL86468.1"/>
    <property type="molecule type" value="Genomic_DNA"/>
</dbReference>
<dbReference type="RefSeq" id="WP_090937950.1">
    <property type="nucleotide sequence ID" value="NZ_FOTS01000022.1"/>
</dbReference>
<keyword evidence="2 3" id="KW-0786">Thiamine pyrophosphate</keyword>
<dbReference type="Pfam" id="PF02776">
    <property type="entry name" value="TPP_enzyme_N"/>
    <property type="match status" value="1"/>
</dbReference>
<accession>A0A1I4L5Z7</accession>
<dbReference type="PANTHER" id="PTHR18968">
    <property type="entry name" value="THIAMINE PYROPHOSPHATE ENZYMES"/>
    <property type="match status" value="1"/>
</dbReference>
<name>A0A1I4L5Z7_9FIRM</name>
<dbReference type="GO" id="GO:0009097">
    <property type="term" value="P:isoleucine biosynthetic process"/>
    <property type="evidence" value="ECO:0007669"/>
    <property type="project" value="TreeGrafter"/>
</dbReference>
<dbReference type="GO" id="GO:0019310">
    <property type="term" value="P:inositol catabolic process"/>
    <property type="evidence" value="ECO:0007669"/>
    <property type="project" value="InterPro"/>
</dbReference>
<dbReference type="Pfam" id="PF00205">
    <property type="entry name" value="TPP_enzyme_M"/>
    <property type="match status" value="1"/>
</dbReference>
<evidence type="ECO:0000313" key="9">
    <source>
        <dbReference type="Proteomes" id="UP000199520"/>
    </source>
</evidence>
<organism evidence="8 9">
    <name type="scientific">Pelosinus propionicus DSM 13327</name>
    <dbReference type="NCBI Taxonomy" id="1123291"/>
    <lineage>
        <taxon>Bacteria</taxon>
        <taxon>Bacillati</taxon>
        <taxon>Bacillota</taxon>
        <taxon>Negativicutes</taxon>
        <taxon>Selenomonadales</taxon>
        <taxon>Sporomusaceae</taxon>
        <taxon>Pelosinus</taxon>
    </lineage>
</organism>
<dbReference type="InterPro" id="IPR029035">
    <property type="entry name" value="DHS-like_NAD/FAD-binding_dom"/>
</dbReference>
<evidence type="ECO:0000313" key="8">
    <source>
        <dbReference type="EMBL" id="SFL86468.1"/>
    </source>
</evidence>
<feature type="domain" description="Thiamine pyrophosphate enzyme TPP-binding" evidence="6">
    <location>
        <begin position="442"/>
        <end position="600"/>
    </location>
</feature>
<dbReference type="InterPro" id="IPR045229">
    <property type="entry name" value="TPP_enz"/>
</dbReference>
<dbReference type="InterPro" id="IPR030817">
    <property type="entry name" value="Myo_inos_IolD"/>
</dbReference>
<evidence type="ECO:0000256" key="2">
    <source>
        <dbReference type="ARBA" id="ARBA00023052"/>
    </source>
</evidence>
<sequence>MKKIRLTVAQALIKFLNNQYVEFDGVERKFVAGIFTIFGHGNVIGLGQALEQDAGDLIVHQGRNEQGMAHAAIGFAKQKFRKQIYACTSSVGPGAANMVTAAATATANRIPVLFLPGDVYATRQPDPVLQQIEQFHDFSISTNDAFKAVSKYWDRISRPEQLMTACINAMRVLTDPADTGAVTIALPQDVQGEAYDYPEYFFQKRVHRIERRPATKEMIQDAVALISKKKKPILICGGGVKYAEAAAAFKLFAEKFNIPFGETQAGKGAIIWDHELNLGGIGETGSLAANTIAKETDLVIGVGTRYTDFTTSSKWIFQNPEVDYLNINVAAFDAYKLDGVKVVADAKAALEVLTEELDKIDYQSDYETQIKDAKDKLKAEVDRVYAVEYTGEGFVPEIDDHLDRAVLEEFNKVTGSCLTQSRVLGVLNELLGETDIIVGASGSLPGDLQRVWRAKGTNTYHMEYGFSCMGYEVNASLGVKLAAPDQEVYTFVGDGSYMMLHSELPTSIQERKKINVILLDNMTFGCINNLQIGHGMGSFGTEFRFRDKVSGKLDGGFVPIDFAMNAASYGCKTYTVKTVDELKAAVIDSKKQTVSTLIDIKVLPKTMIHNYKSWWRVGVAEVSSSQKIQEVYKTIRKNIDQAREY</sequence>
<evidence type="ECO:0000256" key="4">
    <source>
        <dbReference type="SAM" id="Coils"/>
    </source>
</evidence>
<dbReference type="PROSITE" id="PS00187">
    <property type="entry name" value="TPP_ENZYMES"/>
    <property type="match status" value="1"/>
</dbReference>
<comment type="similarity">
    <text evidence="1 3">Belongs to the TPP enzyme family.</text>
</comment>
<protein>
    <submittedName>
        <fullName evidence="8">3D-(3,5/4)-trihydroxycyclohexane-1,2-dione acylhydrolase (Decyclizing)</fullName>
    </submittedName>
</protein>
<evidence type="ECO:0000256" key="1">
    <source>
        <dbReference type="ARBA" id="ARBA00007812"/>
    </source>
</evidence>
<dbReference type="SUPFAM" id="SSF52518">
    <property type="entry name" value="Thiamin diphosphate-binding fold (THDP-binding)"/>
    <property type="match status" value="2"/>
</dbReference>
<keyword evidence="4" id="KW-0175">Coiled coil</keyword>
<keyword evidence="9" id="KW-1185">Reference proteome</keyword>
<keyword evidence="8" id="KW-0378">Hydrolase</keyword>
<dbReference type="GO" id="GO:0005948">
    <property type="term" value="C:acetolactate synthase complex"/>
    <property type="evidence" value="ECO:0007669"/>
    <property type="project" value="TreeGrafter"/>
</dbReference>
<dbReference type="InterPro" id="IPR029061">
    <property type="entry name" value="THDP-binding"/>
</dbReference>
<feature type="domain" description="Thiamine pyrophosphate enzyme N-terminal TPP-binding" evidence="7">
    <location>
        <begin position="31"/>
        <end position="134"/>
    </location>
</feature>
<dbReference type="GO" id="GO:0030976">
    <property type="term" value="F:thiamine pyrophosphate binding"/>
    <property type="evidence" value="ECO:0007669"/>
    <property type="project" value="InterPro"/>
</dbReference>
<dbReference type="Pfam" id="PF02775">
    <property type="entry name" value="TPP_enzyme_C"/>
    <property type="match status" value="1"/>
</dbReference>
<dbReference type="GO" id="GO:0009099">
    <property type="term" value="P:L-valine biosynthetic process"/>
    <property type="evidence" value="ECO:0007669"/>
    <property type="project" value="TreeGrafter"/>
</dbReference>
<feature type="coiled-coil region" evidence="4">
    <location>
        <begin position="343"/>
        <end position="383"/>
    </location>
</feature>
<dbReference type="GO" id="GO:0050660">
    <property type="term" value="F:flavin adenine dinucleotide binding"/>
    <property type="evidence" value="ECO:0007669"/>
    <property type="project" value="TreeGrafter"/>
</dbReference>
<dbReference type="NCBIfam" id="TIGR04377">
    <property type="entry name" value="myo_inos_iolD"/>
    <property type="match status" value="1"/>
</dbReference>
<dbReference type="InterPro" id="IPR012001">
    <property type="entry name" value="Thiamin_PyroP_enz_TPP-bd_dom"/>
</dbReference>
<dbReference type="Proteomes" id="UP000199520">
    <property type="component" value="Unassembled WGS sequence"/>
</dbReference>
<dbReference type="SUPFAM" id="SSF52467">
    <property type="entry name" value="DHS-like NAD/FAD-binding domain"/>
    <property type="match status" value="1"/>
</dbReference>